<dbReference type="PANTHER" id="PTHR35046">
    <property type="entry name" value="ZINC KNUCKLE (CCHC-TYPE) FAMILY PROTEIN"/>
    <property type="match status" value="1"/>
</dbReference>
<reference evidence="2" key="1">
    <citation type="journal article" date="2022" name="Front. Genet.">
        <title>Chromosome-Scale Assembly of the Dendrobium nobile Genome Provides Insights Into the Molecular Mechanism of the Biosynthesis of the Medicinal Active Ingredient of Dendrobium.</title>
        <authorList>
            <person name="Xu Q."/>
            <person name="Niu S.-C."/>
            <person name="Li K.-L."/>
            <person name="Zheng P.-J."/>
            <person name="Zhang X.-J."/>
            <person name="Jia Y."/>
            <person name="Liu Y."/>
            <person name="Niu Y.-X."/>
            <person name="Yu L.-H."/>
            <person name="Chen D.-F."/>
            <person name="Zhang G.-Q."/>
        </authorList>
    </citation>
    <scope>NUCLEOTIDE SEQUENCE</scope>
    <source>
        <tissue evidence="2">Leaf</tissue>
    </source>
</reference>
<sequence>MQERSESDDETQFNRELEFIDFADDDAGNPQPLEGHRRRRPTFPQFQPGEFKAKLDIPYFDGRMHIEDYLDWEKAVKNFFEYMEVVPDRQVRYVACRLKGGASAWWAQITHMRQRKGKGKVRSWQRMKQLLQAQFLPTDYE</sequence>
<dbReference type="Proteomes" id="UP000829196">
    <property type="component" value="Unassembled WGS sequence"/>
</dbReference>
<evidence type="ECO:0000313" key="2">
    <source>
        <dbReference type="EMBL" id="KAI0494147.1"/>
    </source>
</evidence>
<evidence type="ECO:0008006" key="4">
    <source>
        <dbReference type="Google" id="ProtNLM"/>
    </source>
</evidence>
<accession>A0A8T3ACL3</accession>
<dbReference type="AlphaFoldDB" id="A0A8T3ACL3"/>
<evidence type="ECO:0000313" key="3">
    <source>
        <dbReference type="Proteomes" id="UP000829196"/>
    </source>
</evidence>
<evidence type="ECO:0000256" key="1">
    <source>
        <dbReference type="SAM" id="MobiDB-lite"/>
    </source>
</evidence>
<proteinExistence type="predicted"/>
<protein>
    <recommendedName>
        <fullName evidence="4">Retrotransposon gag domain-containing protein</fullName>
    </recommendedName>
</protein>
<feature type="region of interest" description="Disordered" evidence="1">
    <location>
        <begin position="18"/>
        <end position="46"/>
    </location>
</feature>
<name>A0A8T3ACL3_DENNO</name>
<gene>
    <name evidence="2" type="ORF">KFK09_024278</name>
</gene>
<dbReference type="EMBL" id="JAGYWB010000017">
    <property type="protein sequence ID" value="KAI0494147.1"/>
    <property type="molecule type" value="Genomic_DNA"/>
</dbReference>
<organism evidence="2 3">
    <name type="scientific">Dendrobium nobile</name>
    <name type="common">Orchid</name>
    <dbReference type="NCBI Taxonomy" id="94219"/>
    <lineage>
        <taxon>Eukaryota</taxon>
        <taxon>Viridiplantae</taxon>
        <taxon>Streptophyta</taxon>
        <taxon>Embryophyta</taxon>
        <taxon>Tracheophyta</taxon>
        <taxon>Spermatophyta</taxon>
        <taxon>Magnoliopsida</taxon>
        <taxon>Liliopsida</taxon>
        <taxon>Asparagales</taxon>
        <taxon>Orchidaceae</taxon>
        <taxon>Epidendroideae</taxon>
        <taxon>Malaxideae</taxon>
        <taxon>Dendrobiinae</taxon>
        <taxon>Dendrobium</taxon>
    </lineage>
</organism>
<keyword evidence="3" id="KW-1185">Reference proteome</keyword>
<dbReference type="PANTHER" id="PTHR35046:SF18">
    <property type="entry name" value="RNA-DIRECTED DNA POLYMERASE"/>
    <property type="match status" value="1"/>
</dbReference>
<comment type="caution">
    <text evidence="2">The sequence shown here is derived from an EMBL/GenBank/DDBJ whole genome shotgun (WGS) entry which is preliminary data.</text>
</comment>
<dbReference type="OrthoDB" id="1934635at2759"/>